<keyword evidence="3 9" id="KW-0808">Transferase</keyword>
<organism evidence="9 11">
    <name type="scientific">Clavibacter michiganensis subsp. insidiosus</name>
    <dbReference type="NCBI Taxonomy" id="33014"/>
    <lineage>
        <taxon>Bacteria</taxon>
        <taxon>Bacillati</taxon>
        <taxon>Actinomycetota</taxon>
        <taxon>Actinomycetes</taxon>
        <taxon>Micrococcales</taxon>
        <taxon>Microbacteriaceae</taxon>
        <taxon>Clavibacter</taxon>
    </lineage>
</organism>
<dbReference type="GO" id="GO:0016780">
    <property type="term" value="F:phosphotransferase activity, for other substituted phosphate groups"/>
    <property type="evidence" value="ECO:0007669"/>
    <property type="project" value="TreeGrafter"/>
</dbReference>
<dbReference type="AlphaFoldDB" id="A0A0D5CG63"/>
<feature type="transmembrane region" description="Helical" evidence="7">
    <location>
        <begin position="105"/>
        <end position="122"/>
    </location>
</feature>
<comment type="subcellular location">
    <subcellularLocation>
        <location evidence="1">Membrane</location>
        <topology evidence="1">Multi-pass membrane protein</topology>
    </subcellularLocation>
</comment>
<proteinExistence type="inferred from homology"/>
<evidence type="ECO:0000256" key="3">
    <source>
        <dbReference type="ARBA" id="ARBA00022679"/>
    </source>
</evidence>
<evidence type="ECO:0000313" key="9">
    <source>
        <dbReference type="EMBL" id="AJW78280.1"/>
    </source>
</evidence>
<evidence type="ECO:0000256" key="7">
    <source>
        <dbReference type="SAM" id="Phobius"/>
    </source>
</evidence>
<dbReference type="Proteomes" id="UP000266634">
    <property type="component" value="Unassembled WGS sequence"/>
</dbReference>
<evidence type="ECO:0000313" key="11">
    <source>
        <dbReference type="Proteomes" id="UP000032604"/>
    </source>
</evidence>
<dbReference type="PATRIC" id="fig|33014.5.peg.694"/>
<dbReference type="EMBL" id="CP011043">
    <property type="protein sequence ID" value="AJW78280.1"/>
    <property type="molecule type" value="Genomic_DNA"/>
</dbReference>
<evidence type="ECO:0000256" key="6">
    <source>
        <dbReference type="ARBA" id="ARBA00023136"/>
    </source>
</evidence>
<evidence type="ECO:0000256" key="4">
    <source>
        <dbReference type="ARBA" id="ARBA00022692"/>
    </source>
</evidence>
<evidence type="ECO:0000259" key="8">
    <source>
        <dbReference type="Pfam" id="PF02397"/>
    </source>
</evidence>
<reference evidence="9 11" key="1">
    <citation type="journal article" date="2015" name="Genome Announc.">
        <title>Complete Genome Sequence of Clavibacter michiganensis subsp. insidiosus R1-1 Using PacBio Single-Molecule Real-Time Technology.</title>
        <authorList>
            <person name="Lu Y."/>
            <person name="Samac D.A."/>
            <person name="Glazebrook J."/>
            <person name="Ishimaru C.A."/>
        </authorList>
    </citation>
    <scope>NUCLEOTIDE SEQUENCE [LARGE SCALE GENOMIC DNA]</scope>
    <source>
        <strain evidence="9 11">R1-1</strain>
    </source>
</reference>
<gene>
    <name evidence="10" type="ORF">DZF93_03785</name>
    <name evidence="9" type="ORF">VO01_03300</name>
</gene>
<comment type="similarity">
    <text evidence="2">Belongs to the bacterial sugar transferase family.</text>
</comment>
<protein>
    <submittedName>
        <fullName evidence="9">Polyprenyl glycosylphosphotransferase</fullName>
    </submittedName>
    <submittedName>
        <fullName evidence="10">Sugar transferase</fullName>
    </submittedName>
</protein>
<dbReference type="EMBL" id="QWEA01000081">
    <property type="protein sequence ID" value="RIJ44187.1"/>
    <property type="molecule type" value="Genomic_DNA"/>
</dbReference>
<evidence type="ECO:0000313" key="10">
    <source>
        <dbReference type="EMBL" id="RIJ44187.1"/>
    </source>
</evidence>
<keyword evidence="5 7" id="KW-1133">Transmembrane helix</keyword>
<sequence>MDTQQTRRTDEAQEGSRWRVVYARRLALSDALVIILTTFGVQFLWFGTTAGSVDLGGNAQGVAVTYTMVSVVLILAWLFVLTVYSTRDYRIVGTGTQEYKQVADATLRLFGIIAIVAFLVKIDLARGYIVTGLPLGLVLLLLSRALWRVWLSAQRRRGEFSSLILLVGSLESTTHTATTLARAPKAGYRVVGACLTGDARPSRLPGLDVPVVGNADDALAELERLGADTLVLTSSDELPPERIRELSWSLEPGRHHLVMAPGLTDIGGPRIHTRPVAGLPLIHVETPRFEGRKLLSKRLFDIVVSGITLIVLSPVFLLLAILIKATSKGDVFYKQERIGLNGEPFHMLKFRSMRMNADAELFALLEQQGTADTPLFKVTDDPRITKVGGVLRRYSLDELPQFLNVLLGSMSLIGPRPQREGEVALYDSAARRRLLIKPGMSGLWQVSGRSSLSWDDAIRLDLYYVENWSLTGDIIILARTFKAVFGADGAV</sequence>
<evidence type="ECO:0000256" key="1">
    <source>
        <dbReference type="ARBA" id="ARBA00004141"/>
    </source>
</evidence>
<dbReference type="InterPro" id="IPR017475">
    <property type="entry name" value="EPS_sugar_tfrase"/>
</dbReference>
<feature type="transmembrane region" description="Helical" evidence="7">
    <location>
        <begin position="26"/>
        <end position="46"/>
    </location>
</feature>
<dbReference type="NCBIfam" id="TIGR03025">
    <property type="entry name" value="EPS_sugtrans"/>
    <property type="match status" value="1"/>
</dbReference>
<dbReference type="PANTHER" id="PTHR30576:SF10">
    <property type="entry name" value="SLL5057 PROTEIN"/>
    <property type="match status" value="1"/>
</dbReference>
<feature type="transmembrane region" description="Helical" evidence="7">
    <location>
        <begin position="299"/>
        <end position="323"/>
    </location>
</feature>
<dbReference type="PANTHER" id="PTHR30576">
    <property type="entry name" value="COLANIC BIOSYNTHESIS UDP-GLUCOSE LIPID CARRIER TRANSFERASE"/>
    <property type="match status" value="1"/>
</dbReference>
<dbReference type="Proteomes" id="UP000032604">
    <property type="component" value="Chromosome"/>
</dbReference>
<dbReference type="Pfam" id="PF13727">
    <property type="entry name" value="CoA_binding_3"/>
    <property type="match status" value="1"/>
</dbReference>
<feature type="transmembrane region" description="Helical" evidence="7">
    <location>
        <begin position="66"/>
        <end position="84"/>
    </location>
</feature>
<reference evidence="10 12" key="2">
    <citation type="submission" date="2018-08" db="EMBL/GenBank/DDBJ databases">
        <title>Genome Sequence of Clavibacter michiganensis Subspecies type strains, and the Atypical Peach-Colored Strains Isolated from Tomato.</title>
        <authorList>
            <person name="Osdaghi E."/>
            <person name="Portier P."/>
            <person name="Briand M."/>
            <person name="Jacques M.-A."/>
        </authorList>
    </citation>
    <scope>NUCLEOTIDE SEQUENCE [LARGE SCALE GENOMIC DNA]</scope>
    <source>
        <strain evidence="10 12">CFBP 6488</strain>
    </source>
</reference>
<accession>A0A0D5CG63</accession>
<name>A0A0D5CG63_9MICO</name>
<feature type="domain" description="Bacterial sugar transferase" evidence="8">
    <location>
        <begin position="297"/>
        <end position="485"/>
    </location>
</feature>
<dbReference type="Pfam" id="PF02397">
    <property type="entry name" value="Bac_transf"/>
    <property type="match status" value="1"/>
</dbReference>
<keyword evidence="4 7" id="KW-0812">Transmembrane</keyword>
<dbReference type="RefSeq" id="WP_045526832.1">
    <property type="nucleotide sequence ID" value="NZ_CP011043.1"/>
</dbReference>
<dbReference type="GO" id="GO:0016020">
    <property type="term" value="C:membrane"/>
    <property type="evidence" value="ECO:0007669"/>
    <property type="project" value="UniProtKB-SubCell"/>
</dbReference>
<evidence type="ECO:0000256" key="2">
    <source>
        <dbReference type="ARBA" id="ARBA00006464"/>
    </source>
</evidence>
<dbReference type="HOGENOM" id="CLU_024920_3_2_11"/>
<dbReference type="InterPro" id="IPR003362">
    <property type="entry name" value="Bact_transf"/>
</dbReference>
<dbReference type="KEGG" id="cmh:VO01_03300"/>
<feature type="transmembrane region" description="Helical" evidence="7">
    <location>
        <begin position="128"/>
        <end position="147"/>
    </location>
</feature>
<keyword evidence="6 7" id="KW-0472">Membrane</keyword>
<evidence type="ECO:0000313" key="12">
    <source>
        <dbReference type="Proteomes" id="UP000266634"/>
    </source>
</evidence>
<evidence type="ECO:0000256" key="5">
    <source>
        <dbReference type="ARBA" id="ARBA00022989"/>
    </source>
</evidence>
<dbReference type="OrthoDB" id="9808602at2"/>